<dbReference type="InterPro" id="IPR017853">
    <property type="entry name" value="GH"/>
</dbReference>
<name>A0A3D8JW19_9BURK</name>
<keyword evidence="1" id="KW-0732">Signal</keyword>
<dbReference type="RefSeq" id="WP_115535139.1">
    <property type="nucleotide sequence ID" value="NZ_QRGA01000010.1"/>
</dbReference>
<gene>
    <name evidence="2" type="ORF">DWV00_19040</name>
</gene>
<feature type="chain" id="PRO_5017723901" description="Asl1-like glycosyl hydrolase catalytic domain-containing protein" evidence="1">
    <location>
        <begin position="21"/>
        <end position="525"/>
    </location>
</feature>
<dbReference type="AlphaFoldDB" id="A0A3D8JW19"/>
<sequence>MKRRQFLGCLTAAASSYVLVACGGGGGASGAGSASNAATGTNAIANASAATGATASPDGTTVPSATSIVDNGANVWTLSNGLIYKNGVKDPNSYNVVMLLWVGGSVYQENTSKAFYKYTGTTWVASLDPRLGGTSADGTAIPPASYIIDKANNQWTLSNGYIYKNGVKDPYSYNVSMLLWYGGMIYQQGTGGQFYVLTWMATWKPCNDPRVNMAATAGSFYGINGHYDYPFTPTQVVAALHALGCTTYRVGCVNSSTQVNSLVGLAKAFQAANMTLFTLVDYGLRDSTGTLYTSESAAYSAAYSGAAAIATALAPYGVTMYECGNELSRDPAIILNSATAGTNNADFNNANWPIMRGAIRGMIAGIKSVQPNAKCGVNFCVADIAASDMLWDGFQPDGSGGHPTVHWDITTWHNYSPYGDVFNLGTDGAGPGFNLPSYCKARYGVPFMITEWNLAPEQSETARGAYVTQQLGEFYAARKTQGIQSVMYYELTSGDDTYGIVLDNLTPIQPTYGAFQSFVQANPDN</sequence>
<dbReference type="Gene3D" id="3.20.20.80">
    <property type="entry name" value="Glycosidases"/>
    <property type="match status" value="1"/>
</dbReference>
<comment type="caution">
    <text evidence="2">The sequence shown here is derived from an EMBL/GenBank/DDBJ whole genome shotgun (WGS) entry which is preliminary data.</text>
</comment>
<dbReference type="Proteomes" id="UP000256838">
    <property type="component" value="Unassembled WGS sequence"/>
</dbReference>
<feature type="signal peptide" evidence="1">
    <location>
        <begin position="1"/>
        <end position="20"/>
    </location>
</feature>
<dbReference type="PROSITE" id="PS51257">
    <property type="entry name" value="PROKAR_LIPOPROTEIN"/>
    <property type="match status" value="1"/>
</dbReference>
<evidence type="ECO:0008006" key="4">
    <source>
        <dbReference type="Google" id="ProtNLM"/>
    </source>
</evidence>
<reference evidence="2 3" key="1">
    <citation type="submission" date="2018-08" db="EMBL/GenBank/DDBJ databases">
        <title>Paraburkholderia sp. DHOM06 isolated from forest soil.</title>
        <authorList>
            <person name="Gao Z.-H."/>
            <person name="Qiu L.-H."/>
        </authorList>
    </citation>
    <scope>NUCLEOTIDE SEQUENCE [LARGE SCALE GENOMIC DNA]</scope>
    <source>
        <strain evidence="2 3">DHOM06</strain>
    </source>
</reference>
<keyword evidence="3" id="KW-1185">Reference proteome</keyword>
<proteinExistence type="predicted"/>
<dbReference type="OrthoDB" id="9124678at2"/>
<dbReference type="SUPFAM" id="SSF51445">
    <property type="entry name" value="(Trans)glycosidases"/>
    <property type="match status" value="1"/>
</dbReference>
<dbReference type="EMBL" id="QRGA01000010">
    <property type="protein sequence ID" value="RDU97328.1"/>
    <property type="molecule type" value="Genomic_DNA"/>
</dbReference>
<accession>A0A3D8JW19</accession>
<organism evidence="2 3">
    <name type="scientific">Trinickia dinghuensis</name>
    <dbReference type="NCBI Taxonomy" id="2291023"/>
    <lineage>
        <taxon>Bacteria</taxon>
        <taxon>Pseudomonadati</taxon>
        <taxon>Pseudomonadota</taxon>
        <taxon>Betaproteobacteria</taxon>
        <taxon>Burkholderiales</taxon>
        <taxon>Burkholderiaceae</taxon>
        <taxon>Trinickia</taxon>
    </lineage>
</organism>
<evidence type="ECO:0000313" key="2">
    <source>
        <dbReference type="EMBL" id="RDU97328.1"/>
    </source>
</evidence>
<evidence type="ECO:0000256" key="1">
    <source>
        <dbReference type="SAM" id="SignalP"/>
    </source>
</evidence>
<protein>
    <recommendedName>
        <fullName evidence="4">Asl1-like glycosyl hydrolase catalytic domain-containing protein</fullName>
    </recommendedName>
</protein>
<evidence type="ECO:0000313" key="3">
    <source>
        <dbReference type="Proteomes" id="UP000256838"/>
    </source>
</evidence>